<dbReference type="EMBL" id="CP099424">
    <property type="protein sequence ID" value="USW54941.1"/>
    <property type="molecule type" value="Genomic_DNA"/>
</dbReference>
<gene>
    <name evidence="1" type="ORF">Slin15195_G082600</name>
</gene>
<proteinExistence type="predicted"/>
<reference evidence="1" key="1">
    <citation type="submission" date="2022-06" db="EMBL/GenBank/DDBJ databases">
        <title>Complete genome sequences of two strains of the flax pathogen Septoria linicola.</title>
        <authorList>
            <person name="Lapalu N."/>
            <person name="Simon A."/>
            <person name="Demenou B."/>
            <person name="Paumier D."/>
            <person name="Guillot M.-P."/>
            <person name="Gout L."/>
            <person name="Valade R."/>
        </authorList>
    </citation>
    <scope>NUCLEOTIDE SEQUENCE</scope>
    <source>
        <strain evidence="1">SE15195</strain>
    </source>
</reference>
<organism evidence="1 2">
    <name type="scientific">Septoria linicola</name>
    <dbReference type="NCBI Taxonomy" id="215465"/>
    <lineage>
        <taxon>Eukaryota</taxon>
        <taxon>Fungi</taxon>
        <taxon>Dikarya</taxon>
        <taxon>Ascomycota</taxon>
        <taxon>Pezizomycotina</taxon>
        <taxon>Dothideomycetes</taxon>
        <taxon>Dothideomycetidae</taxon>
        <taxon>Mycosphaerellales</taxon>
        <taxon>Mycosphaerellaceae</taxon>
        <taxon>Septoria</taxon>
    </lineage>
</organism>
<protein>
    <submittedName>
        <fullName evidence="1">Uncharacterized protein</fullName>
    </submittedName>
</protein>
<sequence length="205" mass="22918">MSYERKREMLSGEIHAVVNKRRKVSHYMLGLEKSGIDHGYAQALSKVLGETHDATLNLDGKRSTVQQRLWNGSVRKHINADDPDVLHSRVWCPFIAGYHPGERSKCAQIIPRKLPGSLVVATVGAAHELEDGEQIIWSAENGLLMHKQTEEALNKARFVIVPMPDDGTGVAPFDDSVTSKKCASSPLRLSLQHSRRLSWPKRRPL</sequence>
<dbReference type="Proteomes" id="UP001056384">
    <property type="component" value="Chromosome 7"/>
</dbReference>
<name>A0A9Q9B231_9PEZI</name>
<evidence type="ECO:0000313" key="2">
    <source>
        <dbReference type="Proteomes" id="UP001056384"/>
    </source>
</evidence>
<keyword evidence="2" id="KW-1185">Reference proteome</keyword>
<accession>A0A9Q9B231</accession>
<evidence type="ECO:0000313" key="1">
    <source>
        <dbReference type="EMBL" id="USW54941.1"/>
    </source>
</evidence>
<dbReference type="AlphaFoldDB" id="A0A9Q9B231"/>